<dbReference type="Proteomes" id="UP001560296">
    <property type="component" value="Unassembled WGS sequence"/>
</dbReference>
<reference evidence="2 3" key="1">
    <citation type="submission" date="2024-07" db="EMBL/GenBank/DDBJ databases">
        <authorList>
            <person name="Li M."/>
        </authorList>
    </citation>
    <scope>NUCLEOTIDE SEQUENCE [LARGE SCALE GENOMIC DNA]</scope>
    <source>
        <strain evidence="2 3">25A3E</strain>
    </source>
</reference>
<evidence type="ECO:0000313" key="2">
    <source>
        <dbReference type="EMBL" id="MEX6504489.1"/>
    </source>
</evidence>
<keyword evidence="1" id="KW-0472">Membrane</keyword>
<feature type="transmembrane region" description="Helical" evidence="1">
    <location>
        <begin position="43"/>
        <end position="61"/>
    </location>
</feature>
<dbReference type="InterPro" id="IPR021521">
    <property type="entry name" value="DUF3185"/>
</dbReference>
<dbReference type="Pfam" id="PF11381">
    <property type="entry name" value="DUF3185"/>
    <property type="match status" value="1"/>
</dbReference>
<gene>
    <name evidence="2" type="ORF">AB5S05_20745</name>
</gene>
<dbReference type="RefSeq" id="WP_369289424.1">
    <property type="nucleotide sequence ID" value="NZ_JBFTEG010000028.1"/>
</dbReference>
<sequence>MKIIGIVLVVLGVGLSIWGYQLSGSVESQITQAFTGSDTDRVMTFYIAGAASLVVGVYLVAKN</sequence>
<keyword evidence="1" id="KW-1133">Transmembrane helix</keyword>
<evidence type="ECO:0000256" key="1">
    <source>
        <dbReference type="SAM" id="Phobius"/>
    </source>
</evidence>
<name>A0ABV3YZF4_9PSED</name>
<proteinExistence type="predicted"/>
<comment type="caution">
    <text evidence="2">The sequence shown here is derived from an EMBL/GenBank/DDBJ whole genome shotgun (WGS) entry which is preliminary data.</text>
</comment>
<dbReference type="EMBL" id="JBFTEG010000028">
    <property type="protein sequence ID" value="MEX6504489.1"/>
    <property type="molecule type" value="Genomic_DNA"/>
</dbReference>
<keyword evidence="1" id="KW-0812">Transmembrane</keyword>
<keyword evidence="3" id="KW-1185">Reference proteome</keyword>
<protein>
    <submittedName>
        <fullName evidence="2">DUF3185 family protein</fullName>
    </submittedName>
</protein>
<evidence type="ECO:0000313" key="3">
    <source>
        <dbReference type="Proteomes" id="UP001560296"/>
    </source>
</evidence>
<organism evidence="2 3">
    <name type="scientific">Pseudomonas zhanjiangensis</name>
    <dbReference type="NCBI Taxonomy" id="3239015"/>
    <lineage>
        <taxon>Bacteria</taxon>
        <taxon>Pseudomonadati</taxon>
        <taxon>Pseudomonadota</taxon>
        <taxon>Gammaproteobacteria</taxon>
        <taxon>Pseudomonadales</taxon>
        <taxon>Pseudomonadaceae</taxon>
        <taxon>Pseudomonas</taxon>
    </lineage>
</organism>
<accession>A0ABV3YZF4</accession>